<accession>A0A656Z7T0</accession>
<feature type="region of interest" description="Adenylyl removase" evidence="1">
    <location>
        <begin position="1"/>
        <end position="423"/>
    </location>
</feature>
<dbReference type="SUPFAM" id="SSF81301">
    <property type="entry name" value="Nucleotidyltransferase"/>
    <property type="match status" value="2"/>
</dbReference>
<dbReference type="SUPFAM" id="SSF81593">
    <property type="entry name" value="Nucleotidyltransferase substrate binding subunit/domain"/>
    <property type="match status" value="2"/>
</dbReference>
<dbReference type="GO" id="GO:0000820">
    <property type="term" value="P:regulation of glutamine family amino acid metabolic process"/>
    <property type="evidence" value="ECO:0007669"/>
    <property type="project" value="UniProtKB-UniRule"/>
</dbReference>
<dbReference type="EC" id="2.7.7.89" evidence="1"/>
<comment type="function">
    <text evidence="1">Involved in the regulation of glutamine synthetase GlnA, a key enzyme in the process to assimilate ammonia. When cellular nitrogen levels are high, the C-terminal adenylyl transferase (AT) inactivates GlnA by covalent transfer of an adenylyl group from ATP to specific tyrosine residue of GlnA, thus reducing its activity. Conversely, when nitrogen levels are low, the N-terminal adenylyl removase (AR) activates GlnA by removing the adenylyl group by phosphorolysis, increasing its activity. The regulatory region of GlnE binds the signal transduction protein PII (GlnB) which indicates the nitrogen status of the cell.</text>
</comment>
<dbReference type="CDD" id="cd05401">
    <property type="entry name" value="NT_GlnE_GlnD_like"/>
    <property type="match status" value="2"/>
</dbReference>
<proteinExistence type="inferred from homology"/>
<dbReference type="Pfam" id="PF08335">
    <property type="entry name" value="GlnD_UR_UTase"/>
    <property type="match status" value="2"/>
</dbReference>
<dbReference type="InterPro" id="IPR013546">
    <property type="entry name" value="PII_UdlTrfase/GS_AdlTrfase"/>
</dbReference>
<dbReference type="Gene3D" id="1.20.120.330">
    <property type="entry name" value="Nucleotidyltransferases domain 2"/>
    <property type="match status" value="2"/>
</dbReference>
<dbReference type="GO" id="GO:0008882">
    <property type="term" value="F:[glutamate-ammonia-ligase] adenylyltransferase activity"/>
    <property type="evidence" value="ECO:0007669"/>
    <property type="project" value="UniProtKB-UniRule"/>
</dbReference>
<dbReference type="InterPro" id="IPR043519">
    <property type="entry name" value="NT_sf"/>
</dbReference>
<keyword evidence="1" id="KW-0067">ATP-binding</keyword>
<evidence type="ECO:0000259" key="3">
    <source>
        <dbReference type="Pfam" id="PF08335"/>
    </source>
</evidence>
<keyword evidence="1 4" id="KW-0548">Nucleotidyltransferase</keyword>
<reference evidence="4 5" key="1">
    <citation type="journal article" date="2016" name="ISME J.">
        <title>Integrated multi-omics analyses reveal the biochemical mechanisms and phylogenetic relevance of anaerobic androgen biodegradation in the environment.</title>
        <authorList>
            <person name="Yang F.C."/>
            <person name="Chen Y.L."/>
            <person name="Tang S.L."/>
            <person name="Yu C.P."/>
            <person name="Wang P.H."/>
            <person name="Ismail W."/>
            <person name="Wang C.H."/>
            <person name="Ding J.Y."/>
            <person name="Yang C.Y."/>
            <person name="Yang C.Y."/>
            <person name="Chiang Y.R."/>
        </authorList>
    </citation>
    <scope>NUCLEOTIDE SEQUENCE [LARGE SCALE GENOMIC DNA]</scope>
    <source>
        <strain evidence="4 5">DSM 13999</strain>
    </source>
</reference>
<dbReference type="GO" id="GO:0047388">
    <property type="term" value="F:[glutamine synthetase]-adenylyl-L-tyrosine phosphorylase activity"/>
    <property type="evidence" value="ECO:0007669"/>
    <property type="project" value="UniProtKB-EC"/>
</dbReference>
<name>A0A656Z7T0_9PROT</name>
<feature type="domain" description="Glutamate-ammonia ligase adenylyltransferase repeated" evidence="2">
    <location>
        <begin position="538"/>
        <end position="772"/>
    </location>
</feature>
<dbReference type="Gene3D" id="1.20.120.1510">
    <property type="match status" value="1"/>
</dbReference>
<dbReference type="PANTHER" id="PTHR30621">
    <property type="entry name" value="GLUTAMINE SYNTHETASE ADENYLYLTRANSFERASE"/>
    <property type="match status" value="1"/>
</dbReference>
<dbReference type="GO" id="GO:0005829">
    <property type="term" value="C:cytosol"/>
    <property type="evidence" value="ECO:0007669"/>
    <property type="project" value="TreeGrafter"/>
</dbReference>
<dbReference type="EC" id="2.7.7.42" evidence="1"/>
<evidence type="ECO:0000313" key="5">
    <source>
        <dbReference type="Proteomes" id="UP000243416"/>
    </source>
</evidence>
<dbReference type="Gene3D" id="3.30.460.10">
    <property type="entry name" value="Beta Polymerase, domain 2"/>
    <property type="match status" value="2"/>
</dbReference>
<dbReference type="RefSeq" id="WP_067170932.1">
    <property type="nucleotide sequence ID" value="NZ_LFZK01000002.1"/>
</dbReference>
<dbReference type="GO" id="GO:0016874">
    <property type="term" value="F:ligase activity"/>
    <property type="evidence" value="ECO:0007669"/>
    <property type="project" value="UniProtKB-KW"/>
</dbReference>
<dbReference type="HAMAP" id="MF_00802">
    <property type="entry name" value="GlnE"/>
    <property type="match status" value="1"/>
</dbReference>
<comment type="catalytic activity">
    <reaction evidence="1">
        <text>[glutamine synthetase]-L-tyrosine + ATP = [glutamine synthetase]-O(4)-(5'-adenylyl)-L-tyrosine + diphosphate</text>
        <dbReference type="Rhea" id="RHEA:18589"/>
        <dbReference type="Rhea" id="RHEA-COMP:10660"/>
        <dbReference type="Rhea" id="RHEA-COMP:10661"/>
        <dbReference type="ChEBI" id="CHEBI:30616"/>
        <dbReference type="ChEBI" id="CHEBI:33019"/>
        <dbReference type="ChEBI" id="CHEBI:46858"/>
        <dbReference type="ChEBI" id="CHEBI:83624"/>
        <dbReference type="EC" id="2.7.7.42"/>
    </reaction>
</comment>
<comment type="cofactor">
    <cofactor evidence="1">
        <name>Mg(2+)</name>
        <dbReference type="ChEBI" id="CHEBI:18420"/>
    </cofactor>
</comment>
<dbReference type="EMBL" id="LFZK01000002">
    <property type="protein sequence ID" value="KYC28938.1"/>
    <property type="molecule type" value="Genomic_DNA"/>
</dbReference>
<dbReference type="GO" id="GO:0005524">
    <property type="term" value="F:ATP binding"/>
    <property type="evidence" value="ECO:0007669"/>
    <property type="project" value="UniProtKB-UniRule"/>
</dbReference>
<dbReference type="FunFam" id="1.20.120.330:FF:000005">
    <property type="entry name" value="Bifunctional glutamine synthetase adenylyltransferase/adenylyl-removing enzyme"/>
    <property type="match status" value="1"/>
</dbReference>
<comment type="catalytic activity">
    <reaction evidence="1">
        <text>[glutamine synthetase]-O(4)-(5'-adenylyl)-L-tyrosine + phosphate = [glutamine synthetase]-L-tyrosine + ADP</text>
        <dbReference type="Rhea" id="RHEA:43716"/>
        <dbReference type="Rhea" id="RHEA-COMP:10660"/>
        <dbReference type="Rhea" id="RHEA-COMP:10661"/>
        <dbReference type="ChEBI" id="CHEBI:43474"/>
        <dbReference type="ChEBI" id="CHEBI:46858"/>
        <dbReference type="ChEBI" id="CHEBI:83624"/>
        <dbReference type="ChEBI" id="CHEBI:456216"/>
        <dbReference type="EC" id="2.7.7.89"/>
    </reaction>
</comment>
<dbReference type="InterPro" id="IPR005190">
    <property type="entry name" value="GlnE_rpt_dom"/>
</dbReference>
<evidence type="ECO:0000313" key="4">
    <source>
        <dbReference type="EMBL" id="KYC28938.1"/>
    </source>
</evidence>
<feature type="domain" description="Glutamate-ammonia ligase adenylyltransferase repeated" evidence="2">
    <location>
        <begin position="11"/>
        <end position="242"/>
    </location>
</feature>
<dbReference type="Proteomes" id="UP000243416">
    <property type="component" value="Unassembled WGS sequence"/>
</dbReference>
<dbReference type="OrthoDB" id="9759366at2"/>
<dbReference type="GO" id="GO:0000287">
    <property type="term" value="F:magnesium ion binding"/>
    <property type="evidence" value="ECO:0007669"/>
    <property type="project" value="UniProtKB-UniRule"/>
</dbReference>
<comment type="caution">
    <text evidence="4">The sequence shown here is derived from an EMBL/GenBank/DDBJ whole genome shotgun (WGS) entry which is preliminary data.</text>
</comment>
<dbReference type="Pfam" id="PF03710">
    <property type="entry name" value="GlnE"/>
    <property type="match status" value="2"/>
</dbReference>
<keyword evidence="1" id="KW-0511">Multifunctional enzyme</keyword>
<keyword evidence="1 4" id="KW-0808">Transferase</keyword>
<dbReference type="AlphaFoldDB" id="A0A656Z7T0"/>
<organism evidence="4 5">
    <name type="scientific">Sterolibacterium denitrificans</name>
    <dbReference type="NCBI Taxonomy" id="157592"/>
    <lineage>
        <taxon>Bacteria</taxon>
        <taxon>Pseudomonadati</taxon>
        <taxon>Pseudomonadota</taxon>
        <taxon>Betaproteobacteria</taxon>
        <taxon>Nitrosomonadales</taxon>
        <taxon>Sterolibacteriaceae</taxon>
        <taxon>Sterolibacterium</taxon>
    </lineage>
</organism>
<dbReference type="NCBIfam" id="NF008292">
    <property type="entry name" value="PRK11072.1"/>
    <property type="match status" value="1"/>
</dbReference>
<keyword evidence="1" id="KW-0460">Magnesium</keyword>
<dbReference type="InterPro" id="IPR023057">
    <property type="entry name" value="GlnE"/>
</dbReference>
<gene>
    <name evidence="1" type="primary">glnE</name>
    <name evidence="4" type="ORF">ACY05_03555</name>
</gene>
<evidence type="ECO:0000259" key="2">
    <source>
        <dbReference type="Pfam" id="PF03710"/>
    </source>
</evidence>
<comment type="similarity">
    <text evidence="1">Belongs to the GlnE family.</text>
</comment>
<dbReference type="PANTHER" id="PTHR30621:SF0">
    <property type="entry name" value="BIFUNCTIONAL GLUTAMINE SYNTHETASE ADENYLYLTRANSFERASE_ADENYLYL-REMOVING ENZYME"/>
    <property type="match status" value="1"/>
</dbReference>
<keyword evidence="5" id="KW-1185">Reference proteome</keyword>
<feature type="domain" description="PII-uridylyltransferase/Glutamine-synthetase adenylyltransferase" evidence="3">
    <location>
        <begin position="800"/>
        <end position="886"/>
    </location>
</feature>
<protein>
    <recommendedName>
        <fullName evidence="1">Bifunctional glutamine synthetase adenylyltransferase/adenylyl-removing enzyme</fullName>
    </recommendedName>
    <alternativeName>
        <fullName evidence="1">ATP:glutamine synthetase adenylyltransferase</fullName>
    </alternativeName>
    <alternativeName>
        <fullName evidence="1">ATase</fullName>
    </alternativeName>
    <domain>
        <recommendedName>
            <fullName evidence="1">Glutamine synthetase adenylyl-L-tyrosine phosphorylase</fullName>
            <ecNumber evidence="1">2.7.7.89</ecNumber>
        </recommendedName>
        <alternativeName>
            <fullName evidence="1">Adenylyl removase</fullName>
            <shortName evidence="1">AR</shortName>
            <shortName evidence="1">AT-N</shortName>
        </alternativeName>
    </domain>
    <domain>
        <recommendedName>
            <fullName evidence="1">Glutamine synthetase adenylyl transferase</fullName>
            <ecNumber evidence="1">2.7.7.42</ecNumber>
        </recommendedName>
        <alternativeName>
            <fullName evidence="1">Adenylyl transferase</fullName>
            <shortName evidence="1">AT</shortName>
            <shortName evidence="1">AT-C</shortName>
        </alternativeName>
    </domain>
</protein>
<evidence type="ECO:0000256" key="1">
    <source>
        <dbReference type="HAMAP-Rule" id="MF_00802"/>
    </source>
</evidence>
<feature type="region of interest" description="Adenylyl transferase" evidence="1">
    <location>
        <begin position="431"/>
        <end position="916"/>
    </location>
</feature>
<keyword evidence="1" id="KW-0547">Nucleotide-binding</keyword>
<feature type="domain" description="PII-uridylyltransferase/Glutamine-synthetase adenylyltransferase" evidence="3">
    <location>
        <begin position="281"/>
        <end position="419"/>
    </location>
</feature>
<sequence>MPSTPTPADILHRILPWSRALARLLAARPALVDEIDSQLSAPLDSAGLLGFLPATLDEDSLKPALRHFKQRAYARLAARDLAGLASLGEVTESMTLIAETALATAQRVLMQALVARYGQPRSEAGEPQQLIVIGMGKLGGRELNVSSDIDLIFLYPENGQTDGTGSNGKHLDNFEFFTRLGRGLIGAIGEITEDGQVFRVDMRLRPNGDSGPLVCCFDMLENYFITQGREWERYAWIKARALPTAGESPHWPAWMSALEDLRRPFVFRKYLDFGSIEAMRELHVQIRREVARKDMADNIKLGPGGIREIEFIAQAFQLIRGGRDERLRIRPTLQVLPLLAERRQLSQASADELAAAYGFLRRLEHRLQYLDDAQTHELPDPPADQALIAAAMGHADYAALLAELDGHRAIVSRHFDAVFADPHLGRNRETDDGPWHGDLADAQPDGNHRTAERLVAQGYHDGAGVAVRLAALHAGNRYQQMPSPARKRFDALMPHVIETCAATTRPDAALFRVLDLLEAVSRRPAYLSLLLQYPLTLQKLAQLAAASLWAAEYLKTHPILLDELLDPSILDIAPDWQAFRQSLELSLEAAEPDTEQQMNLLREAHHSQVFRLLVQDIDGVLTVEKLADHLSALADLMLELALKYAWRKIARRHVDTPRFAIISYGKLGGKELGYASDLDLIFVMDDPDPAAGENYARLATRLNTWLSSQTTAGSLFDIDLRLRPNGESGLTVVSLDALRQYQLESAWVWEHQALTRARFSAGDRKIGAAFENIRDEILRQPRDRAALRREVSGMRHKMHAAHATPAAQAATTFDLKHDRGGLVDVEFIVQYLVLGYAHDHPQLTGNLGNIALLKIAGELGLIPPELAEAVRNAYRDYRRLQHGARLNNAKARVAPDNIAAHISAVRALWLQVFGSE</sequence>